<keyword evidence="1" id="KW-0812">Transmembrane</keyword>
<organism evidence="2">
    <name type="scientific">Rhizobium leguminosarum</name>
    <dbReference type="NCBI Taxonomy" id="384"/>
    <lineage>
        <taxon>Bacteria</taxon>
        <taxon>Pseudomonadati</taxon>
        <taxon>Pseudomonadota</taxon>
        <taxon>Alphaproteobacteria</taxon>
        <taxon>Hyphomicrobiales</taxon>
        <taxon>Rhizobiaceae</taxon>
        <taxon>Rhizobium/Agrobacterium group</taxon>
        <taxon>Rhizobium</taxon>
    </lineage>
</organism>
<feature type="transmembrane region" description="Helical" evidence="1">
    <location>
        <begin position="68"/>
        <end position="87"/>
    </location>
</feature>
<protein>
    <submittedName>
        <fullName evidence="2">Uncharacterized protein</fullName>
    </submittedName>
</protein>
<feature type="transmembrane region" description="Helical" evidence="1">
    <location>
        <begin position="30"/>
        <end position="56"/>
    </location>
</feature>
<gene>
    <name evidence="2" type="ORF">A4U53_22735</name>
</gene>
<keyword evidence="1" id="KW-0472">Membrane</keyword>
<evidence type="ECO:0000256" key="1">
    <source>
        <dbReference type="SAM" id="Phobius"/>
    </source>
</evidence>
<keyword evidence="1" id="KW-1133">Transmembrane helix</keyword>
<reference evidence="2" key="1">
    <citation type="submission" date="2016-04" db="EMBL/GenBank/DDBJ databases">
        <title>Fast-growing isolate from the root nodules of Vavilovia formosa.</title>
        <authorList>
            <person name="Kimeklis A."/>
            <person name="Safronova V."/>
            <person name="Belimov A."/>
            <person name="Andronov E."/>
        </authorList>
    </citation>
    <scope>NUCLEOTIDE SEQUENCE [LARGE SCALE GENOMIC DNA]</scope>
    <source>
        <strain evidence="2">Vaf-46</strain>
    </source>
</reference>
<name>A0A179BS06_RHILE</name>
<dbReference type="AlphaFoldDB" id="A0A179BS06"/>
<comment type="caution">
    <text evidence="2">The sequence shown here is derived from an EMBL/GenBank/DDBJ whole genome shotgun (WGS) entry which is preliminary data.</text>
</comment>
<evidence type="ECO:0000313" key="2">
    <source>
        <dbReference type="EMBL" id="OAP93911.1"/>
    </source>
</evidence>
<sequence>MGKLWQRITYCRHRSELWALALAKRAPCLAIYPIGIVVLFWWGGAPSLIVFPIVLLLENLGKLGELMLALLAIPGLVVLGFALPWFSGWCDIAVGLMFGRFTAASAKEKALAESIHAYRTRAI</sequence>
<dbReference type="EMBL" id="LWBS01000231">
    <property type="protein sequence ID" value="OAP93911.1"/>
    <property type="molecule type" value="Genomic_DNA"/>
</dbReference>
<proteinExistence type="predicted"/>
<accession>A0A179BS06</accession>